<proteinExistence type="inferred from homology"/>
<keyword evidence="3" id="KW-1003">Cell membrane</keyword>
<dbReference type="PRINTS" id="PR00249">
    <property type="entry name" value="GPCRSECRETIN"/>
</dbReference>
<evidence type="ECO:0000256" key="3">
    <source>
        <dbReference type="ARBA" id="ARBA00022475"/>
    </source>
</evidence>
<evidence type="ECO:0000256" key="4">
    <source>
        <dbReference type="ARBA" id="ARBA00022692"/>
    </source>
</evidence>
<comment type="subcellular location">
    <subcellularLocation>
        <location evidence="1">Cell membrane</location>
        <topology evidence="1">Multi-pass membrane protein</topology>
    </subcellularLocation>
</comment>
<evidence type="ECO:0000256" key="14">
    <source>
        <dbReference type="SAM" id="Phobius"/>
    </source>
</evidence>
<keyword evidence="5 14" id="KW-1133">Transmembrane helix</keyword>
<dbReference type="InParanoid" id="A0A7F5RES7"/>
<dbReference type="GO" id="GO:0007166">
    <property type="term" value="P:cell surface receptor signaling pathway"/>
    <property type="evidence" value="ECO:0007669"/>
    <property type="project" value="InterPro"/>
</dbReference>
<feature type="compositionally biased region" description="Basic residues" evidence="13">
    <location>
        <begin position="508"/>
        <end position="517"/>
    </location>
</feature>
<comment type="similarity">
    <text evidence="2">Belongs to the G-protein coupled receptor 2 family.</text>
</comment>
<feature type="domain" description="G-protein coupled receptors family 2 profile 2" evidence="16">
    <location>
        <begin position="153"/>
        <end position="416"/>
    </location>
</feature>
<accession>A0A7F5RES7</accession>
<organism evidence="17 18">
    <name type="scientific">Agrilus planipennis</name>
    <name type="common">Emerald ash borer</name>
    <name type="synonym">Agrilus marcopoli</name>
    <dbReference type="NCBI Taxonomy" id="224129"/>
    <lineage>
        <taxon>Eukaryota</taxon>
        <taxon>Metazoa</taxon>
        <taxon>Ecdysozoa</taxon>
        <taxon>Arthropoda</taxon>
        <taxon>Hexapoda</taxon>
        <taxon>Insecta</taxon>
        <taxon>Pterygota</taxon>
        <taxon>Neoptera</taxon>
        <taxon>Endopterygota</taxon>
        <taxon>Coleoptera</taxon>
        <taxon>Polyphaga</taxon>
        <taxon>Elateriformia</taxon>
        <taxon>Buprestoidea</taxon>
        <taxon>Buprestidae</taxon>
        <taxon>Agrilinae</taxon>
        <taxon>Agrilus</taxon>
    </lineage>
</organism>
<dbReference type="PROSITE" id="PS50227">
    <property type="entry name" value="G_PROTEIN_RECEP_F2_3"/>
    <property type="match status" value="1"/>
</dbReference>
<dbReference type="InterPro" id="IPR036445">
    <property type="entry name" value="GPCR_2_extracell_dom_sf"/>
</dbReference>
<dbReference type="OrthoDB" id="6022368at2759"/>
<feature type="transmembrane region" description="Helical" evidence="14">
    <location>
        <begin position="364"/>
        <end position="383"/>
    </location>
</feature>
<dbReference type="Pfam" id="PF00002">
    <property type="entry name" value="7tm_2"/>
    <property type="match status" value="1"/>
</dbReference>
<feature type="transmembrane region" description="Helical" evidence="14">
    <location>
        <begin position="270"/>
        <end position="291"/>
    </location>
</feature>
<keyword evidence="7 14" id="KW-0472">Membrane</keyword>
<dbReference type="Pfam" id="PF02793">
    <property type="entry name" value="HRM"/>
    <property type="match status" value="1"/>
</dbReference>
<keyword evidence="17" id="KW-1185">Reference proteome</keyword>
<feature type="transmembrane region" description="Helical" evidence="14">
    <location>
        <begin position="229"/>
        <end position="258"/>
    </location>
</feature>
<dbReference type="GO" id="GO:0008528">
    <property type="term" value="F:G protein-coupled peptide receptor activity"/>
    <property type="evidence" value="ECO:0007669"/>
    <property type="project" value="TreeGrafter"/>
</dbReference>
<evidence type="ECO:0000256" key="11">
    <source>
        <dbReference type="ARBA" id="ARBA00054836"/>
    </source>
</evidence>
<dbReference type="PANTHER" id="PTHR45620:SF15">
    <property type="entry name" value="DIURETIC HORMONE 44 RECEPTOR 1-RELATED"/>
    <property type="match status" value="1"/>
</dbReference>
<dbReference type="InterPro" id="IPR017983">
    <property type="entry name" value="GPCR_2_secretin-like_CS"/>
</dbReference>
<keyword evidence="6" id="KW-0297">G-protein coupled receptor</keyword>
<dbReference type="SUPFAM" id="SSF111418">
    <property type="entry name" value="Hormone receptor domain"/>
    <property type="match status" value="1"/>
</dbReference>
<dbReference type="InterPro" id="IPR017981">
    <property type="entry name" value="GPCR_2-like_7TM"/>
</dbReference>
<dbReference type="InterPro" id="IPR050332">
    <property type="entry name" value="GPCR_2"/>
</dbReference>
<dbReference type="CDD" id="cd15263">
    <property type="entry name" value="7tmB1_DH_R"/>
    <property type="match status" value="1"/>
</dbReference>
<keyword evidence="8 18" id="KW-0675">Receptor</keyword>
<dbReference type="SUPFAM" id="SSF81321">
    <property type="entry name" value="Family A G protein-coupled receptor-like"/>
    <property type="match status" value="1"/>
</dbReference>
<dbReference type="RefSeq" id="XP_025834425.1">
    <property type="nucleotide sequence ID" value="XM_025978640.1"/>
</dbReference>
<feature type="domain" description="G-protein coupled receptors family 2 profile 1" evidence="15">
    <location>
        <begin position="61"/>
        <end position="141"/>
    </location>
</feature>
<dbReference type="PANTHER" id="PTHR45620">
    <property type="entry name" value="PDF RECEPTOR-LIKE PROTEIN-RELATED"/>
    <property type="match status" value="1"/>
</dbReference>
<protein>
    <recommendedName>
        <fullName evidence="12">Diuretic hormone receptor</fullName>
    </recommendedName>
</protein>
<evidence type="ECO:0000256" key="7">
    <source>
        <dbReference type="ARBA" id="ARBA00023136"/>
    </source>
</evidence>
<dbReference type="PRINTS" id="PR01127">
    <property type="entry name" value="DIUHORMONER"/>
</dbReference>
<dbReference type="Proteomes" id="UP000192223">
    <property type="component" value="Unplaced"/>
</dbReference>
<name>A0A7F5RES7_AGRPL</name>
<dbReference type="InterPro" id="IPR000832">
    <property type="entry name" value="GPCR_2_secretin-like"/>
</dbReference>
<dbReference type="AlphaFoldDB" id="A0A7F5RES7"/>
<dbReference type="InterPro" id="IPR002001">
    <property type="entry name" value="GPCR_2_diuretic_rcpt"/>
</dbReference>
<gene>
    <name evidence="18" type="primary">LOC108734192</name>
</gene>
<sequence>MSDEQPNYMLAMEMSDDIAPIPIDSDLWSHINEIGFNGTDFADFGYSNMTDPVNMEALDMQCKAIYNNETNTNTKVWDTFCPASSDSVLCWPPTPVNGSAVQKCFSVLMGFRYDDTQNATRQCLWNGTWSKTDYSSCTEIAESPTLHHGVITTTTIYYVGYSLSLVALSIAIGIFLCFKDLRCLRNTIHTNLMVAYILMYFMWILTLILERTSSGTGLSFDSFETNMVSCIFLVILLHYFHVTTFFWMFVEGLYLYILVVETLTRENFKLRIYVCIGWGIPLIFVIIWAIAKSFIEMDTSHSDPVWHYCPWMKPHSIDWIYQAPIAIVLLANLVFLVAIMWVLITKLRSANTLETQQYRKATKALLVLKPLLGITYVLTITGPTKVGIVKYIFDYARSVFLSTQGFMVALFYCFLNTEVQNTLRHHFDNWRESKTIGGANRLRSGSRNKDWSPRSRTESIRLYSQPLISYHKRESCISDITTTTLEVTNGGGRTSNGGPHIKSLFLQPHKRSNGTNV</sequence>
<evidence type="ECO:0000259" key="15">
    <source>
        <dbReference type="PROSITE" id="PS50227"/>
    </source>
</evidence>
<feature type="transmembrane region" description="Helical" evidence="14">
    <location>
        <begin position="156"/>
        <end position="178"/>
    </location>
</feature>
<dbReference type="PROSITE" id="PS00650">
    <property type="entry name" value="G_PROTEIN_RECEP_F2_2"/>
    <property type="match status" value="1"/>
</dbReference>
<feature type="transmembrane region" description="Helical" evidence="14">
    <location>
        <begin position="190"/>
        <end position="209"/>
    </location>
</feature>
<evidence type="ECO:0000256" key="9">
    <source>
        <dbReference type="ARBA" id="ARBA00023180"/>
    </source>
</evidence>
<dbReference type="GO" id="GO:0008036">
    <property type="term" value="F:diuretic hormone receptor activity"/>
    <property type="evidence" value="ECO:0007669"/>
    <property type="project" value="InterPro"/>
</dbReference>
<feature type="region of interest" description="Disordered" evidence="13">
    <location>
        <begin position="488"/>
        <end position="517"/>
    </location>
</feature>
<comment type="function">
    <text evidence="11">Receptor for the insect diurectic hormone. The activity of this receptor is mediated by G proteins which activate adenylyl cyclase.</text>
</comment>
<evidence type="ECO:0000313" key="17">
    <source>
        <dbReference type="Proteomes" id="UP000192223"/>
    </source>
</evidence>
<dbReference type="PROSITE" id="PS50261">
    <property type="entry name" value="G_PROTEIN_RECEP_F2_4"/>
    <property type="match status" value="1"/>
</dbReference>
<dbReference type="Gene3D" id="1.20.1070.10">
    <property type="entry name" value="Rhodopsin 7-helix transmembrane proteins"/>
    <property type="match status" value="1"/>
</dbReference>
<dbReference type="KEGG" id="apln:108734192"/>
<dbReference type="Gene3D" id="4.10.1240.10">
    <property type="entry name" value="GPCR, family 2, extracellular hormone receptor domain"/>
    <property type="match status" value="1"/>
</dbReference>
<evidence type="ECO:0000259" key="16">
    <source>
        <dbReference type="PROSITE" id="PS50261"/>
    </source>
</evidence>
<keyword evidence="9" id="KW-0325">Glycoprotein</keyword>
<evidence type="ECO:0000256" key="8">
    <source>
        <dbReference type="ARBA" id="ARBA00023170"/>
    </source>
</evidence>
<dbReference type="InterPro" id="IPR001879">
    <property type="entry name" value="GPCR_2_extracellular_dom"/>
</dbReference>
<evidence type="ECO:0000256" key="12">
    <source>
        <dbReference type="ARBA" id="ARBA00071387"/>
    </source>
</evidence>
<evidence type="ECO:0000313" key="18">
    <source>
        <dbReference type="RefSeq" id="XP_025834425.1"/>
    </source>
</evidence>
<evidence type="ECO:0000256" key="1">
    <source>
        <dbReference type="ARBA" id="ARBA00004651"/>
    </source>
</evidence>
<evidence type="ECO:0000256" key="2">
    <source>
        <dbReference type="ARBA" id="ARBA00005314"/>
    </source>
</evidence>
<feature type="transmembrane region" description="Helical" evidence="14">
    <location>
        <begin position="395"/>
        <end position="415"/>
    </location>
</feature>
<dbReference type="GO" id="GO:0007188">
    <property type="term" value="P:adenylate cyclase-modulating G protein-coupled receptor signaling pathway"/>
    <property type="evidence" value="ECO:0007669"/>
    <property type="project" value="TreeGrafter"/>
</dbReference>
<keyword evidence="10" id="KW-0807">Transducer</keyword>
<dbReference type="SMART" id="SM00008">
    <property type="entry name" value="HormR"/>
    <property type="match status" value="1"/>
</dbReference>
<reference evidence="18" key="1">
    <citation type="submission" date="2025-08" db="UniProtKB">
        <authorList>
            <consortium name="RefSeq"/>
        </authorList>
    </citation>
    <scope>IDENTIFICATION</scope>
    <source>
        <tissue evidence="18">Entire body</tissue>
    </source>
</reference>
<keyword evidence="4 14" id="KW-0812">Transmembrane</keyword>
<dbReference type="GO" id="GO:0005886">
    <property type="term" value="C:plasma membrane"/>
    <property type="evidence" value="ECO:0007669"/>
    <property type="project" value="UniProtKB-SubCell"/>
</dbReference>
<evidence type="ECO:0000256" key="10">
    <source>
        <dbReference type="ARBA" id="ARBA00023224"/>
    </source>
</evidence>
<evidence type="ECO:0000256" key="6">
    <source>
        <dbReference type="ARBA" id="ARBA00023040"/>
    </source>
</evidence>
<feature type="transmembrane region" description="Helical" evidence="14">
    <location>
        <begin position="319"/>
        <end position="344"/>
    </location>
</feature>
<evidence type="ECO:0000256" key="13">
    <source>
        <dbReference type="SAM" id="MobiDB-lite"/>
    </source>
</evidence>
<evidence type="ECO:0000256" key="5">
    <source>
        <dbReference type="ARBA" id="ARBA00022989"/>
    </source>
</evidence>
<dbReference type="FunFam" id="1.20.1070.10:FF:000155">
    <property type="entry name" value="diuretic hormone receptor isoform X1"/>
    <property type="match status" value="1"/>
</dbReference>
<dbReference type="FunCoup" id="A0A7F5RES7">
    <property type="interactions" value="327"/>
</dbReference>
<dbReference type="GeneID" id="108734192"/>
<dbReference type="GO" id="GO:0017046">
    <property type="term" value="F:peptide hormone binding"/>
    <property type="evidence" value="ECO:0007669"/>
    <property type="project" value="TreeGrafter"/>
</dbReference>